<dbReference type="SUPFAM" id="SSF47413">
    <property type="entry name" value="lambda repressor-like DNA-binding domains"/>
    <property type="match status" value="1"/>
</dbReference>
<evidence type="ECO:0000313" key="5">
    <source>
        <dbReference type="EMBL" id="MFC5631596.1"/>
    </source>
</evidence>
<name>A0ABW0UDH8_9STRE</name>
<evidence type="ECO:0000259" key="4">
    <source>
        <dbReference type="PROSITE" id="PS50943"/>
    </source>
</evidence>
<dbReference type="Pfam" id="PF00717">
    <property type="entry name" value="Peptidase_S24"/>
    <property type="match status" value="1"/>
</dbReference>
<organism evidence="5 6">
    <name type="scientific">Streptococcus caledonicus</name>
    <dbReference type="NCBI Taxonomy" id="2614158"/>
    <lineage>
        <taxon>Bacteria</taxon>
        <taxon>Bacillati</taxon>
        <taxon>Bacillota</taxon>
        <taxon>Bacilli</taxon>
        <taxon>Lactobacillales</taxon>
        <taxon>Streptococcaceae</taxon>
        <taxon>Streptococcus</taxon>
    </lineage>
</organism>
<dbReference type="PROSITE" id="PS50943">
    <property type="entry name" value="HTH_CROC1"/>
    <property type="match status" value="1"/>
</dbReference>
<dbReference type="Pfam" id="PF01381">
    <property type="entry name" value="HTH_3"/>
    <property type="match status" value="1"/>
</dbReference>
<keyword evidence="2" id="KW-0238">DNA-binding</keyword>
<protein>
    <submittedName>
        <fullName evidence="5">Helix-turn-helix domain-containing protein</fullName>
    </submittedName>
</protein>
<accession>A0ABW0UDH8</accession>
<dbReference type="SMART" id="SM00530">
    <property type="entry name" value="HTH_XRE"/>
    <property type="match status" value="1"/>
</dbReference>
<dbReference type="InterPro" id="IPR001387">
    <property type="entry name" value="Cro/C1-type_HTH"/>
</dbReference>
<gene>
    <name evidence="5" type="ORF">ACFPQ3_08430</name>
</gene>
<dbReference type="RefSeq" id="WP_380434034.1">
    <property type="nucleotide sequence ID" value="NZ_JBHSOJ010000022.1"/>
</dbReference>
<dbReference type="PANTHER" id="PTHR40661">
    <property type="match status" value="1"/>
</dbReference>
<evidence type="ECO:0000256" key="2">
    <source>
        <dbReference type="ARBA" id="ARBA00023125"/>
    </source>
</evidence>
<dbReference type="InterPro" id="IPR015927">
    <property type="entry name" value="Peptidase_S24_S26A/B/C"/>
</dbReference>
<reference evidence="6" key="1">
    <citation type="journal article" date="2019" name="Int. J. Syst. Evol. Microbiol.">
        <title>The Global Catalogue of Microorganisms (GCM) 10K type strain sequencing project: providing services to taxonomists for standard genome sequencing and annotation.</title>
        <authorList>
            <consortium name="The Broad Institute Genomics Platform"/>
            <consortium name="The Broad Institute Genome Sequencing Center for Infectious Disease"/>
            <person name="Wu L."/>
            <person name="Ma J."/>
        </authorList>
    </citation>
    <scope>NUCLEOTIDE SEQUENCE [LARGE SCALE GENOMIC DNA]</scope>
    <source>
        <strain evidence="6">DT43</strain>
    </source>
</reference>
<keyword evidence="1" id="KW-0805">Transcription regulation</keyword>
<dbReference type="PANTHER" id="PTHR40661:SF1">
    <property type="entry name" value="HTH CRO_C1-TYPE DOMAIN-CONTAINING PROTEIN"/>
    <property type="match status" value="1"/>
</dbReference>
<evidence type="ECO:0000256" key="1">
    <source>
        <dbReference type="ARBA" id="ARBA00023015"/>
    </source>
</evidence>
<dbReference type="CDD" id="cd06529">
    <property type="entry name" value="S24_LexA-like"/>
    <property type="match status" value="1"/>
</dbReference>
<dbReference type="Gene3D" id="2.10.109.10">
    <property type="entry name" value="Umud Fragment, subunit A"/>
    <property type="match status" value="1"/>
</dbReference>
<comment type="caution">
    <text evidence="5">The sequence shown here is derived from an EMBL/GenBank/DDBJ whole genome shotgun (WGS) entry which is preliminary data.</text>
</comment>
<proteinExistence type="predicted"/>
<feature type="domain" description="HTH cro/C1-type" evidence="4">
    <location>
        <begin position="9"/>
        <end position="64"/>
    </location>
</feature>
<keyword evidence="3" id="KW-0804">Transcription</keyword>
<keyword evidence="6" id="KW-1185">Reference proteome</keyword>
<dbReference type="SUPFAM" id="SSF51306">
    <property type="entry name" value="LexA/Signal peptidase"/>
    <property type="match status" value="1"/>
</dbReference>
<evidence type="ECO:0000313" key="6">
    <source>
        <dbReference type="Proteomes" id="UP001596110"/>
    </source>
</evidence>
<dbReference type="Gene3D" id="1.10.260.40">
    <property type="entry name" value="lambda repressor-like DNA-binding domains"/>
    <property type="match status" value="1"/>
</dbReference>
<dbReference type="EMBL" id="JBHSOJ010000022">
    <property type="protein sequence ID" value="MFC5631596.1"/>
    <property type="molecule type" value="Genomic_DNA"/>
</dbReference>
<dbReference type="CDD" id="cd00093">
    <property type="entry name" value="HTH_XRE"/>
    <property type="match status" value="1"/>
</dbReference>
<dbReference type="InterPro" id="IPR010982">
    <property type="entry name" value="Lambda_DNA-bd_dom_sf"/>
</dbReference>
<sequence length="232" mass="26660">MSLEIAERLKQLRLKAGFEQAELANQLGYKSDSTISKWEAGKTLPTGRRLSRLAELLNTSIDYILYGQENQSPQLNTIFAQLESARKEKVIDFAHLQLEEQVRLSKPRFEYKVYEKLSAGGGFSYYNDGNYDSVFYEEELDHDFASWIFGDSMNPVYLNGEVALIKQTGFDYDGAVYAVDWDGQTYIKKVYREEGGLRLVSLNPKYKDKFAPYDEEPRIIGIIVGHFMPMEV</sequence>
<dbReference type="InterPro" id="IPR036286">
    <property type="entry name" value="LexA/Signal_pep-like_sf"/>
</dbReference>
<dbReference type="InterPro" id="IPR039418">
    <property type="entry name" value="LexA-like"/>
</dbReference>
<evidence type="ECO:0000256" key="3">
    <source>
        <dbReference type="ARBA" id="ARBA00023163"/>
    </source>
</evidence>
<dbReference type="Proteomes" id="UP001596110">
    <property type="component" value="Unassembled WGS sequence"/>
</dbReference>